<evidence type="ECO:0000256" key="1">
    <source>
        <dbReference type="SAM" id="Phobius"/>
    </source>
</evidence>
<accession>A0A437MAT1</accession>
<keyword evidence="1" id="KW-0812">Transmembrane</keyword>
<dbReference type="PANTHER" id="PTHR34219">
    <property type="entry name" value="IRON-REGULATED INNER MEMBRANE PROTEIN-RELATED"/>
    <property type="match status" value="1"/>
</dbReference>
<dbReference type="AlphaFoldDB" id="A0A437MAT1"/>
<keyword evidence="1" id="KW-0472">Membrane</keyword>
<organism evidence="2 3">
    <name type="scientific">Sphingomonas crocodyli</name>
    <dbReference type="NCBI Taxonomy" id="1979270"/>
    <lineage>
        <taxon>Bacteria</taxon>
        <taxon>Pseudomonadati</taxon>
        <taxon>Pseudomonadota</taxon>
        <taxon>Alphaproteobacteria</taxon>
        <taxon>Sphingomonadales</taxon>
        <taxon>Sphingomonadaceae</taxon>
        <taxon>Sphingomonas</taxon>
    </lineage>
</organism>
<dbReference type="PANTHER" id="PTHR34219:SF3">
    <property type="entry name" value="BLL7967 PROTEIN"/>
    <property type="match status" value="1"/>
</dbReference>
<dbReference type="RefSeq" id="WP_127744311.1">
    <property type="nucleotide sequence ID" value="NZ_SACN01000001.1"/>
</dbReference>
<sequence>MTNGTIKAWYLVHKWTSLICTVFLLMLCLTGLPLIFHEEIDHALGESKVLPAMPGVPNHDLDQMLAAAERLYPGERPLFLSFDDDRPVVNITTGPRAMSTREEMHITPMDLRTAKPVGEIDEGGVMGFILRLHVDMFLSLPGELFLGFMGFLFCVATVSGVVLYAPFMRKLDFGTMRWSKSRRVRWLDMHNMLGIVTLAWVMVVGLTGVINTLSDPLVNVWRSDQLAKLTAPYQGLPPVPVERFGSVQAAVDTAKAAAPGTTPQFIAFPGVRFTSEHHFAVWLRGATPATKQIHTPALIDAQTGKLTAMAHMPWYMLALRLSQPLHFGDYGAMPLKILWALLDIGAIVILGSGLYLWIGRRAGSIEARIREVRSGAALAPVAAE</sequence>
<feature type="transmembrane region" description="Helical" evidence="1">
    <location>
        <begin position="144"/>
        <end position="168"/>
    </location>
</feature>
<dbReference type="Proteomes" id="UP000282971">
    <property type="component" value="Unassembled WGS sequence"/>
</dbReference>
<keyword evidence="3" id="KW-1185">Reference proteome</keyword>
<name>A0A437MAT1_9SPHN</name>
<protein>
    <submittedName>
        <fullName evidence="2">PepSY domain-containing protein</fullName>
    </submittedName>
</protein>
<feature type="transmembrane region" description="Helical" evidence="1">
    <location>
        <begin position="189"/>
        <end position="210"/>
    </location>
</feature>
<proteinExistence type="predicted"/>
<gene>
    <name evidence="2" type="ORF">EOD43_13160</name>
</gene>
<feature type="transmembrane region" description="Helical" evidence="1">
    <location>
        <begin position="12"/>
        <end position="36"/>
    </location>
</feature>
<feature type="transmembrane region" description="Helical" evidence="1">
    <location>
        <begin position="337"/>
        <end position="358"/>
    </location>
</feature>
<dbReference type="OrthoDB" id="6307929at2"/>
<evidence type="ECO:0000313" key="2">
    <source>
        <dbReference type="EMBL" id="RVT94736.1"/>
    </source>
</evidence>
<dbReference type="InterPro" id="IPR005625">
    <property type="entry name" value="PepSY-ass_TM"/>
</dbReference>
<keyword evidence="1" id="KW-1133">Transmembrane helix</keyword>
<dbReference type="EMBL" id="SACN01000001">
    <property type="protein sequence ID" value="RVT94736.1"/>
    <property type="molecule type" value="Genomic_DNA"/>
</dbReference>
<reference evidence="2 3" key="1">
    <citation type="submission" date="2019-01" db="EMBL/GenBank/DDBJ databases">
        <authorList>
            <person name="Chen W.-M."/>
        </authorList>
    </citation>
    <scope>NUCLEOTIDE SEQUENCE [LARGE SCALE GENOMIC DNA]</scope>
    <source>
        <strain evidence="2 3">CCP-7</strain>
    </source>
</reference>
<evidence type="ECO:0000313" key="3">
    <source>
        <dbReference type="Proteomes" id="UP000282971"/>
    </source>
</evidence>
<comment type="caution">
    <text evidence="2">The sequence shown here is derived from an EMBL/GenBank/DDBJ whole genome shotgun (WGS) entry which is preliminary data.</text>
</comment>
<dbReference type="Pfam" id="PF03929">
    <property type="entry name" value="PepSY_TM"/>
    <property type="match status" value="1"/>
</dbReference>